<protein>
    <submittedName>
        <fullName evidence="2">Uncharacterized protein</fullName>
    </submittedName>
</protein>
<accession>A0AAT9HKR5</accession>
<name>A0AAT9HKR5_9ACTN</name>
<dbReference type="AlphaFoldDB" id="A0AAT9HKR5"/>
<feature type="compositionally biased region" description="Gly residues" evidence="1">
    <location>
        <begin position="126"/>
        <end position="145"/>
    </location>
</feature>
<evidence type="ECO:0000313" key="2">
    <source>
        <dbReference type="EMBL" id="BFO17945.1"/>
    </source>
</evidence>
<dbReference type="EMBL" id="AP035768">
    <property type="protein sequence ID" value="BFO17945.1"/>
    <property type="molecule type" value="Genomic_DNA"/>
</dbReference>
<reference evidence="2" key="2">
    <citation type="submission" date="2024-07" db="EMBL/GenBank/DDBJ databases">
        <title>Streptomyces haneummycinica sp. nov., a new antibiotic-producing actinobacterium isolated from marine sediment.</title>
        <authorList>
            <person name="Uemura M."/>
            <person name="Hamada M."/>
            <person name="Hirano S."/>
            <person name="Kobayashi K."/>
            <person name="Ohshiro T."/>
            <person name="Kobayashi T."/>
            <person name="Terahara T."/>
        </authorList>
    </citation>
    <scope>NUCLEOTIDE SEQUENCE</scope>
    <source>
        <strain evidence="2">KM77-8</strain>
    </source>
</reference>
<reference evidence="2" key="1">
    <citation type="submission" date="2024-06" db="EMBL/GenBank/DDBJ databases">
        <authorList>
            <consortium name="consrtm"/>
            <person name="Uemura M."/>
            <person name="Terahara T."/>
        </authorList>
    </citation>
    <scope>NUCLEOTIDE SEQUENCE</scope>
    <source>
        <strain evidence="2">KM77-8</strain>
    </source>
</reference>
<gene>
    <name evidence="2" type="ORF">SHKM778_43330</name>
</gene>
<evidence type="ECO:0000256" key="1">
    <source>
        <dbReference type="SAM" id="MobiDB-lite"/>
    </source>
</evidence>
<feature type="region of interest" description="Disordered" evidence="1">
    <location>
        <begin position="125"/>
        <end position="145"/>
    </location>
</feature>
<sequence>MEAVQDRVMRRWIARAGAGARPNGALVVPGRETCSARAGSVSATASSLPSRLGSDEAVVLSPPAVVPRTRVADQLLHRERRLLGGDVRSVRFPLVHQRITRGCATRVNLGRESSPRLGYGRDVARRGGGGFGRDSGGGEVLGGLR</sequence>
<proteinExistence type="predicted"/>
<organism evidence="2">
    <name type="scientific">Streptomyces haneummycinicus</name>
    <dbReference type="NCBI Taxonomy" id="3074435"/>
    <lineage>
        <taxon>Bacteria</taxon>
        <taxon>Bacillati</taxon>
        <taxon>Actinomycetota</taxon>
        <taxon>Actinomycetes</taxon>
        <taxon>Kitasatosporales</taxon>
        <taxon>Streptomycetaceae</taxon>
        <taxon>Streptomyces</taxon>
    </lineage>
</organism>